<feature type="transmembrane region" description="Helical" evidence="1">
    <location>
        <begin position="222"/>
        <end position="243"/>
    </location>
</feature>
<keyword evidence="3" id="KW-1185">Reference proteome</keyword>
<dbReference type="InterPro" id="IPR010390">
    <property type="entry name" value="ABC-2_transporter-like"/>
</dbReference>
<keyword evidence="1" id="KW-1133">Transmembrane helix</keyword>
<dbReference type="EMBL" id="AP018712">
    <property type="protein sequence ID" value="BBE30486.1"/>
    <property type="molecule type" value="Genomic_DNA"/>
</dbReference>
<dbReference type="KEGG" id="ocy:OSSY52_06270"/>
<dbReference type="InParanoid" id="A0A7G1G5D8"/>
<evidence type="ECO:0000313" key="3">
    <source>
        <dbReference type="Proteomes" id="UP000516361"/>
    </source>
</evidence>
<gene>
    <name evidence="2" type="ORF">OSSY52_06270</name>
</gene>
<dbReference type="Pfam" id="PF06182">
    <property type="entry name" value="ABC2_membrane_6"/>
    <property type="match status" value="1"/>
</dbReference>
<keyword evidence="1" id="KW-0812">Transmembrane</keyword>
<dbReference type="Proteomes" id="UP000516361">
    <property type="component" value="Chromosome"/>
</dbReference>
<protein>
    <submittedName>
        <fullName evidence="2">ABC transporter permease</fullName>
    </submittedName>
</protein>
<feature type="transmembrane region" description="Helical" evidence="1">
    <location>
        <begin position="20"/>
        <end position="47"/>
    </location>
</feature>
<dbReference type="RefSeq" id="WP_190615579.1">
    <property type="nucleotide sequence ID" value="NZ_AP018712.1"/>
</dbReference>
<sequence length="255" mass="28957">MNLFKSMLKASIKSQLEYRFNFIVDSTISGIVIFSDFLMLAIVLMNFKEIAGWNIYEVAVLYSIVEAGWGIFRLFGEGINKFEELIISGKFDTLLTRPISPIKQLFLQKFELKRIGVFLQAILVGSWGLSNLNITSIYMYPILIFFSIVITFEINLILAAIAFWTIKNSDIIILAFYSTRTASSYPINIYGSILRSILTFFIPIATVGYYPVSYLLGKTKNSFALFSPVLGTLFLIPVTYFIWKMGLKKYTSTGS</sequence>
<keyword evidence="1" id="KW-0472">Membrane</keyword>
<dbReference type="PANTHER" id="PTHR36833:SF1">
    <property type="entry name" value="INTEGRAL MEMBRANE TRANSPORT PROTEIN"/>
    <property type="match status" value="1"/>
</dbReference>
<dbReference type="PANTHER" id="PTHR36833">
    <property type="entry name" value="SLR0610 PROTEIN-RELATED"/>
    <property type="match status" value="1"/>
</dbReference>
<feature type="transmembrane region" description="Helical" evidence="1">
    <location>
        <begin position="187"/>
        <end position="210"/>
    </location>
</feature>
<feature type="transmembrane region" description="Helical" evidence="1">
    <location>
        <begin position="142"/>
        <end position="166"/>
    </location>
</feature>
<name>A0A7G1G5D8_9BACT</name>
<accession>A0A7G1G5D8</accession>
<evidence type="ECO:0000313" key="2">
    <source>
        <dbReference type="EMBL" id="BBE30486.1"/>
    </source>
</evidence>
<feature type="transmembrane region" description="Helical" evidence="1">
    <location>
        <begin position="112"/>
        <end position="130"/>
    </location>
</feature>
<proteinExistence type="predicted"/>
<feature type="transmembrane region" description="Helical" evidence="1">
    <location>
        <begin position="53"/>
        <end position="72"/>
    </location>
</feature>
<reference evidence="2 3" key="1">
    <citation type="submission" date="2018-06" db="EMBL/GenBank/DDBJ databases">
        <title>Genome sequencing of Oceanotoga sp. sy52.</title>
        <authorList>
            <person name="Mori K."/>
        </authorList>
    </citation>
    <scope>NUCLEOTIDE SEQUENCE [LARGE SCALE GENOMIC DNA]</scope>
    <source>
        <strain evidence="3">sy52</strain>
    </source>
</reference>
<dbReference type="AlphaFoldDB" id="A0A7G1G5D8"/>
<evidence type="ECO:0000256" key="1">
    <source>
        <dbReference type="SAM" id="Phobius"/>
    </source>
</evidence>
<organism evidence="2 3">
    <name type="scientific">Tepiditoga spiralis</name>
    <dbReference type="NCBI Taxonomy" id="2108365"/>
    <lineage>
        <taxon>Bacteria</taxon>
        <taxon>Thermotogati</taxon>
        <taxon>Thermotogota</taxon>
        <taxon>Thermotogae</taxon>
        <taxon>Petrotogales</taxon>
        <taxon>Petrotogaceae</taxon>
        <taxon>Tepiditoga</taxon>
    </lineage>
</organism>